<dbReference type="Proteomes" id="UP000480804">
    <property type="component" value="Unassembled WGS sequence"/>
</dbReference>
<evidence type="ECO:0000256" key="3">
    <source>
        <dbReference type="ARBA" id="ARBA00022679"/>
    </source>
</evidence>
<dbReference type="Pfam" id="PF23186">
    <property type="entry name" value="DUF7059"/>
    <property type="match status" value="1"/>
</dbReference>
<feature type="region of interest" description="Disordered" evidence="5">
    <location>
        <begin position="491"/>
        <end position="511"/>
    </location>
</feature>
<evidence type="ECO:0000313" key="10">
    <source>
        <dbReference type="Proteomes" id="UP000480804"/>
    </source>
</evidence>
<comment type="similarity">
    <text evidence="1">Belongs to the eukaryotic/archaeal PrmC-related family.</text>
</comment>
<reference evidence="9" key="1">
    <citation type="journal article" date="2014" name="Int. J. Syst. Evol. Microbiol.">
        <title>Complete genome sequence of Corynebacterium casei LMG S-19264T (=DSM 44701T), isolated from a smear-ripened cheese.</title>
        <authorList>
            <consortium name="US DOE Joint Genome Institute (JGI-PGF)"/>
            <person name="Walter F."/>
            <person name="Albersmeier A."/>
            <person name="Kalinowski J."/>
            <person name="Ruckert C."/>
        </authorList>
    </citation>
    <scope>NUCLEOTIDE SEQUENCE</scope>
    <source>
        <strain evidence="9">JCM 4136</strain>
    </source>
</reference>
<dbReference type="InterPro" id="IPR052190">
    <property type="entry name" value="Euk-Arch_PrmC-MTase"/>
</dbReference>
<evidence type="ECO:0000259" key="7">
    <source>
        <dbReference type="Pfam" id="PF23186"/>
    </source>
</evidence>
<sequence length="511" mass="55494">MTLDRFSERHHGRAVFAAMEPDHRAVLGAVREELFAAGYDEDGIHALAGMPLLEIHPATFHYLDRHVLGTDPLSAAIRLFLLDRTVDEQSVSSFLSEASVEVLLELGVLARSGGDLRSQIHITCVDGLLLATDTGRYSQWWDGVDDLGDRVMYIGYDSVGLAQVAPRDRVARTLDLCSGSGIQALVASRYSDEVVGVDLNPRAVRFARFNAALNGIENATFVRGDLFGPVEGREFDRVLSNPPFAPEVPGESHLYYRDGGPDGERLLARIVAGAGQVLAPGGLMPITTDLFNLSGLPRRIGEWLGAKGAFDVLVLVERELAAWSYADTHAAHAPTAVERTAYAARMVDAMDEAGIESVHTGYIVVRKRADGSSRPGTVETVPVAPAVTRPVGSRVADHFRFLDRDLDGGADAVLRTNPKVRLVTTALPDGRRTYRLVAPDDDYVADMDISDLARKLWEATLASDVRWSVIRGSALEPVARDLVRHGALALADQRAEPTPESTWSSQMNGTK</sequence>
<dbReference type="GO" id="GO:0008276">
    <property type="term" value="F:protein methyltransferase activity"/>
    <property type="evidence" value="ECO:0007669"/>
    <property type="project" value="TreeGrafter"/>
</dbReference>
<dbReference type="Proteomes" id="UP000660975">
    <property type="component" value="Unassembled WGS sequence"/>
</dbReference>
<dbReference type="InterPro" id="IPR007848">
    <property type="entry name" value="Small_mtfrase_dom"/>
</dbReference>
<keyword evidence="2" id="KW-0489">Methyltransferase</keyword>
<accession>A0A8H9LRF6</accession>
<feature type="domain" description="Methyltransferase small" evidence="6">
    <location>
        <begin position="165"/>
        <end position="284"/>
    </location>
</feature>
<dbReference type="GO" id="GO:0035657">
    <property type="term" value="C:eRF1 methyltransferase complex"/>
    <property type="evidence" value="ECO:0007669"/>
    <property type="project" value="TreeGrafter"/>
</dbReference>
<gene>
    <name evidence="9" type="ORF">GCM10010227_49030</name>
    <name evidence="8" type="ORF">Sgou_51550</name>
</gene>
<keyword evidence="10" id="KW-1185">Reference proteome</keyword>
<feature type="compositionally biased region" description="Polar residues" evidence="5">
    <location>
        <begin position="499"/>
        <end position="511"/>
    </location>
</feature>
<feature type="domain" description="DUF7059" evidence="7">
    <location>
        <begin position="64"/>
        <end position="117"/>
    </location>
</feature>
<keyword evidence="4" id="KW-0949">S-adenosyl-L-methionine</keyword>
<dbReference type="PANTHER" id="PTHR45875">
    <property type="entry name" value="METHYLTRANSFERASE N6AMT1"/>
    <property type="match status" value="1"/>
</dbReference>
<dbReference type="EMBL" id="BLLO01000026">
    <property type="protein sequence ID" value="GFH80485.1"/>
    <property type="molecule type" value="Genomic_DNA"/>
</dbReference>
<evidence type="ECO:0008006" key="12">
    <source>
        <dbReference type="Google" id="ProtNLM"/>
    </source>
</evidence>
<dbReference type="AlphaFoldDB" id="A0A8H9LRF6"/>
<proteinExistence type="inferred from homology"/>
<dbReference type="InterPro" id="IPR055487">
    <property type="entry name" value="DUF7059"/>
</dbReference>
<evidence type="ECO:0000256" key="2">
    <source>
        <dbReference type="ARBA" id="ARBA00022603"/>
    </source>
</evidence>
<comment type="caution">
    <text evidence="9">The sequence shown here is derived from an EMBL/GenBank/DDBJ whole genome shotgun (WGS) entry which is preliminary data.</text>
</comment>
<dbReference type="GO" id="GO:0003676">
    <property type="term" value="F:nucleic acid binding"/>
    <property type="evidence" value="ECO:0007669"/>
    <property type="project" value="InterPro"/>
</dbReference>
<evidence type="ECO:0000313" key="9">
    <source>
        <dbReference type="EMBL" id="GGU88508.1"/>
    </source>
</evidence>
<dbReference type="CDD" id="cd02440">
    <property type="entry name" value="AdoMet_MTases"/>
    <property type="match status" value="1"/>
</dbReference>
<dbReference type="GO" id="GO:0008170">
    <property type="term" value="F:N-methyltransferase activity"/>
    <property type="evidence" value="ECO:0007669"/>
    <property type="project" value="UniProtKB-ARBA"/>
</dbReference>
<reference evidence="9" key="3">
    <citation type="submission" date="2020-09" db="EMBL/GenBank/DDBJ databases">
        <authorList>
            <person name="Sun Q."/>
            <person name="Ohkuma M."/>
        </authorList>
    </citation>
    <scope>NUCLEOTIDE SEQUENCE</scope>
    <source>
        <strain evidence="9">JCM 4136</strain>
    </source>
</reference>
<evidence type="ECO:0000256" key="4">
    <source>
        <dbReference type="ARBA" id="ARBA00022691"/>
    </source>
</evidence>
<dbReference type="SUPFAM" id="SSF53335">
    <property type="entry name" value="S-adenosyl-L-methionine-dependent methyltransferases"/>
    <property type="match status" value="1"/>
</dbReference>
<evidence type="ECO:0000259" key="6">
    <source>
        <dbReference type="Pfam" id="PF05175"/>
    </source>
</evidence>
<protein>
    <recommendedName>
        <fullName evidence="12">Methyltransferase</fullName>
    </recommendedName>
</protein>
<evidence type="ECO:0000256" key="5">
    <source>
        <dbReference type="SAM" id="MobiDB-lite"/>
    </source>
</evidence>
<dbReference type="RefSeq" id="WP_189401220.1">
    <property type="nucleotide sequence ID" value="NZ_BLLO01000026.1"/>
</dbReference>
<reference evidence="8 10" key="2">
    <citation type="submission" date="2020-02" db="EMBL/GenBank/DDBJ databases">
        <title>Whole genome shotgun sequence of Streptomyces gougerotii NBRC 13043.</title>
        <authorList>
            <person name="Ichikawa N."/>
            <person name="Komaki H."/>
            <person name="Tamura T."/>
        </authorList>
    </citation>
    <scope>NUCLEOTIDE SEQUENCE [LARGE SCALE GENOMIC DNA]</scope>
    <source>
        <strain evidence="8 10">NBRC 13043</strain>
    </source>
</reference>
<dbReference type="Pfam" id="PF05175">
    <property type="entry name" value="MTS"/>
    <property type="match status" value="1"/>
</dbReference>
<dbReference type="Gene3D" id="3.40.50.150">
    <property type="entry name" value="Vaccinia Virus protein VP39"/>
    <property type="match status" value="1"/>
</dbReference>
<dbReference type="InterPro" id="IPR029063">
    <property type="entry name" value="SAM-dependent_MTases_sf"/>
</dbReference>
<name>A0A8H9LRF6_9ACTN</name>
<dbReference type="EMBL" id="BMSC01000020">
    <property type="protein sequence ID" value="GGU88508.1"/>
    <property type="molecule type" value="Genomic_DNA"/>
</dbReference>
<evidence type="ECO:0000313" key="8">
    <source>
        <dbReference type="EMBL" id="GFH80485.1"/>
    </source>
</evidence>
<dbReference type="GO" id="GO:0008757">
    <property type="term" value="F:S-adenosylmethionine-dependent methyltransferase activity"/>
    <property type="evidence" value="ECO:0007669"/>
    <property type="project" value="TreeGrafter"/>
</dbReference>
<evidence type="ECO:0000313" key="11">
    <source>
        <dbReference type="Proteomes" id="UP000660975"/>
    </source>
</evidence>
<dbReference type="PROSITE" id="PS00092">
    <property type="entry name" value="N6_MTASE"/>
    <property type="match status" value="1"/>
</dbReference>
<dbReference type="InterPro" id="IPR002052">
    <property type="entry name" value="DNA_methylase_N6_adenine_CS"/>
</dbReference>
<evidence type="ECO:0000256" key="1">
    <source>
        <dbReference type="ARBA" id="ARBA00006149"/>
    </source>
</evidence>
<keyword evidence="3" id="KW-0808">Transferase</keyword>
<organism evidence="9 11">
    <name type="scientific">Streptomyces gougerotii</name>
    <dbReference type="NCBI Taxonomy" id="53448"/>
    <lineage>
        <taxon>Bacteria</taxon>
        <taxon>Bacillati</taxon>
        <taxon>Actinomycetota</taxon>
        <taxon>Actinomycetes</taxon>
        <taxon>Kitasatosporales</taxon>
        <taxon>Streptomycetaceae</taxon>
        <taxon>Streptomyces</taxon>
        <taxon>Streptomyces diastaticus group</taxon>
    </lineage>
</organism>
<dbReference type="GO" id="GO:0032259">
    <property type="term" value="P:methylation"/>
    <property type="evidence" value="ECO:0007669"/>
    <property type="project" value="UniProtKB-KW"/>
</dbReference>
<dbReference type="PANTHER" id="PTHR45875:SF1">
    <property type="entry name" value="METHYLTRANSFERASE N6AMT1"/>
    <property type="match status" value="1"/>
</dbReference>